<evidence type="ECO:0000313" key="1">
    <source>
        <dbReference type="EMBL" id="CAF5167674.1"/>
    </source>
</evidence>
<sequence length="104" mass="11368">TTQMAYFLIDGLTVIDLKISPLLVLSFGLPPETPSSFFSNNLVNNLAALLGVSTNMIRRVSIVSANNNTRVRRSGSGYTLIVELRTDEARNLTGYNATETEAFL</sequence>
<feature type="non-terminal residue" evidence="1">
    <location>
        <position position="1"/>
    </location>
</feature>
<comment type="caution">
    <text evidence="1">The sequence shown here is derived from an EMBL/GenBank/DDBJ whole genome shotgun (WGS) entry which is preliminary data.</text>
</comment>
<proteinExistence type="predicted"/>
<gene>
    <name evidence="1" type="ORF">BYL167_LOCUS76378</name>
</gene>
<evidence type="ECO:0000313" key="2">
    <source>
        <dbReference type="Proteomes" id="UP000681967"/>
    </source>
</evidence>
<reference evidence="1" key="1">
    <citation type="submission" date="2021-02" db="EMBL/GenBank/DDBJ databases">
        <authorList>
            <person name="Nowell W R."/>
        </authorList>
    </citation>
    <scope>NUCLEOTIDE SEQUENCE</scope>
</reference>
<dbReference type="AlphaFoldDB" id="A0A8S3GLC1"/>
<feature type="non-terminal residue" evidence="1">
    <location>
        <position position="104"/>
    </location>
</feature>
<dbReference type="EMBL" id="CAJOBH010275373">
    <property type="protein sequence ID" value="CAF5167674.1"/>
    <property type="molecule type" value="Genomic_DNA"/>
</dbReference>
<dbReference type="Proteomes" id="UP000681967">
    <property type="component" value="Unassembled WGS sequence"/>
</dbReference>
<protein>
    <submittedName>
        <fullName evidence="1">Uncharacterized protein</fullName>
    </submittedName>
</protein>
<accession>A0A8S3GLC1</accession>
<organism evidence="1 2">
    <name type="scientific">Rotaria magnacalcarata</name>
    <dbReference type="NCBI Taxonomy" id="392030"/>
    <lineage>
        <taxon>Eukaryota</taxon>
        <taxon>Metazoa</taxon>
        <taxon>Spiralia</taxon>
        <taxon>Gnathifera</taxon>
        <taxon>Rotifera</taxon>
        <taxon>Eurotatoria</taxon>
        <taxon>Bdelloidea</taxon>
        <taxon>Philodinida</taxon>
        <taxon>Philodinidae</taxon>
        <taxon>Rotaria</taxon>
    </lineage>
</organism>
<name>A0A8S3GLC1_9BILA</name>